<sequence>MNECHKKRNKIYQACLVSLCMFGTLSNVIGEASKNLKLEVKLSPNLCGEQKANYRIMITNHPAAFGEVQAVQRLTKAASNLGWEWAIIECLDKQPDYVSQIKPNFVVSLRAEIAPVPGAIHLLYLHVPMFMYVNKEGVFRNKDYPNVLNYDGFLSVVPDAEPIRLAYEAQNHKKFYNVHTVFSVQTTDFKDTPKTRLCHWGCIWDKARGSDHYQRFYQLLDQTGYFDLYGHPSSWVKMNLTSYRGLLPVDDHTVVDTIANCGIALVLHSHEHIKGRVPTSRIFEAAAASAVIICDHHPFVEKEFGDSVLYVDPNQDPEKVFAQIDAHVKWVHENPDKAIQLAKRSHTIFMERFTLENELLKIAKLYESMSEK</sequence>
<dbReference type="KEGG" id="pbal:CPBP_01243"/>
<reference evidence="2 3" key="1">
    <citation type="submission" date="2020-06" db="EMBL/GenBank/DDBJ databases">
        <title>The endosymbiont of the kinetoplastid Bodo saltans is a Paracaedibacter-like alpha-proteobacterium possessing a putative toxin-antitoxin system.</title>
        <authorList>
            <person name="Midha S."/>
            <person name="Rigden D.J."/>
            <person name="Siozios S."/>
            <person name="Hurst G.D.D."/>
            <person name="Jackson A.P."/>
        </authorList>
    </citation>
    <scope>NUCLEOTIDE SEQUENCE [LARGE SCALE GENOMIC DNA]</scope>
    <source>
        <strain evidence="2">Lake Konstanz</strain>
    </source>
</reference>
<proteinExistence type="predicted"/>
<dbReference type="Pfam" id="PF13524">
    <property type="entry name" value="Glyco_trans_1_2"/>
    <property type="match status" value="1"/>
</dbReference>
<evidence type="ECO:0000259" key="1">
    <source>
        <dbReference type="Pfam" id="PF13524"/>
    </source>
</evidence>
<dbReference type="GO" id="GO:0016740">
    <property type="term" value="F:transferase activity"/>
    <property type="evidence" value="ECO:0007669"/>
    <property type="project" value="UniProtKB-KW"/>
</dbReference>
<organism evidence="2 3">
    <name type="scientific">Candidatus Bodocaedibacter vickermanii</name>
    <dbReference type="NCBI Taxonomy" id="2741701"/>
    <lineage>
        <taxon>Bacteria</taxon>
        <taxon>Pseudomonadati</taxon>
        <taxon>Pseudomonadota</taxon>
        <taxon>Alphaproteobacteria</taxon>
        <taxon>Holosporales</taxon>
        <taxon>Candidatus Paracaedibacteraceae</taxon>
        <taxon>Candidatus Bodocaedibacter</taxon>
    </lineage>
</organism>
<feature type="domain" description="Spore protein YkvP/CgeB glycosyl transferase-like" evidence="1">
    <location>
        <begin position="225"/>
        <end position="358"/>
    </location>
</feature>
<dbReference type="EMBL" id="CP054719">
    <property type="protein sequence ID" value="QOL20449.1"/>
    <property type="molecule type" value="Genomic_DNA"/>
</dbReference>
<dbReference type="Proteomes" id="UP000594001">
    <property type="component" value="Chromosome"/>
</dbReference>
<keyword evidence="3" id="KW-1185">Reference proteome</keyword>
<accession>A0A7L9RVD1</accession>
<evidence type="ECO:0000313" key="3">
    <source>
        <dbReference type="Proteomes" id="UP000594001"/>
    </source>
</evidence>
<dbReference type="RefSeq" id="WP_350331993.1">
    <property type="nucleotide sequence ID" value="NZ_CP054719.1"/>
</dbReference>
<dbReference type="InterPro" id="IPR055259">
    <property type="entry name" value="YkvP/CgeB_Glyco_trans-like"/>
</dbReference>
<evidence type="ECO:0000313" key="2">
    <source>
        <dbReference type="EMBL" id="QOL20449.1"/>
    </source>
</evidence>
<gene>
    <name evidence="2" type="ORF">CPBP_01243</name>
</gene>
<keyword evidence="2" id="KW-0808">Transferase</keyword>
<name>A0A7L9RVD1_9PROT</name>
<dbReference type="AlphaFoldDB" id="A0A7L9RVD1"/>
<protein>
    <submittedName>
        <fullName evidence="2">Glycosyl transferase</fullName>
    </submittedName>
</protein>